<dbReference type="Gene3D" id="1.20.58.220">
    <property type="entry name" value="Phosphate transport system protein phou homolog 2, domain 2"/>
    <property type="match status" value="1"/>
</dbReference>
<dbReference type="PANTHER" id="PTHR10010:SF46">
    <property type="entry name" value="SODIUM-DEPENDENT PHOSPHATE TRANSPORT PROTEIN 2B"/>
    <property type="match status" value="1"/>
</dbReference>
<evidence type="ECO:0000259" key="7">
    <source>
        <dbReference type="Pfam" id="PF01895"/>
    </source>
</evidence>
<dbReference type="InterPro" id="IPR026022">
    <property type="entry name" value="PhoU_dom"/>
</dbReference>
<evidence type="ECO:0000256" key="6">
    <source>
        <dbReference type="SAM" id="Phobius"/>
    </source>
</evidence>
<keyword evidence="5 6" id="KW-0472">Membrane</keyword>
<dbReference type="PANTHER" id="PTHR10010">
    <property type="entry name" value="SOLUTE CARRIER FAMILY 34 SODIUM PHOSPHATE , MEMBER 2-RELATED"/>
    <property type="match status" value="1"/>
</dbReference>
<evidence type="ECO:0000256" key="5">
    <source>
        <dbReference type="ARBA" id="ARBA00023136"/>
    </source>
</evidence>
<dbReference type="EMBL" id="WUMV01000003">
    <property type="protein sequence ID" value="MXN65525.1"/>
    <property type="molecule type" value="Genomic_DNA"/>
</dbReference>
<reference evidence="8 9" key="1">
    <citation type="submission" date="2019-12" db="EMBL/GenBank/DDBJ databases">
        <authorList>
            <person name="Li M."/>
        </authorList>
    </citation>
    <scope>NUCLEOTIDE SEQUENCE [LARGE SCALE GENOMIC DNA]</scope>
    <source>
        <strain evidence="8 9">GBMRC 2046</strain>
    </source>
</reference>
<dbReference type="RefSeq" id="WP_160775698.1">
    <property type="nucleotide sequence ID" value="NZ_WUMV01000003.1"/>
</dbReference>
<feature type="transmembrane region" description="Helical" evidence="6">
    <location>
        <begin position="107"/>
        <end position="124"/>
    </location>
</feature>
<dbReference type="NCBIfam" id="NF037997">
    <property type="entry name" value="Na_Pi_symport"/>
    <property type="match status" value="1"/>
</dbReference>
<dbReference type="Proteomes" id="UP000433101">
    <property type="component" value="Unassembled WGS sequence"/>
</dbReference>
<dbReference type="GO" id="GO:0005886">
    <property type="term" value="C:plasma membrane"/>
    <property type="evidence" value="ECO:0007669"/>
    <property type="project" value="UniProtKB-SubCell"/>
</dbReference>
<sequence length="549" mass="59431">MSGSVIFLNLAGAVALLLWATRMVRTGVERAYGASLKDALRRSVTNGPQAALAGSLLAVALQSSTAVALIVSGFVAGGHVEAGLGIAAILGADLGSALVARLLRFDLSLLIPVLLLAGMVAFRASEARGWRQGGRIMLGLGLLLLSLKLIGEASEPLRESEIMPIVLGYLSRDWVTAFLLAALMTWLFHSSVAAVLLVASLCDQHLIPVVLAVPVVLGINFGGAIIATVLTRGMERRVRIVPYGNIAIRGIGALALLTVQFVVGFDPQRLGANLGDTVVLMHIAFNAGVVIVGVPFARFLPGIIERLLPPQAAPAEIGNGRVTALNEADLDKPTLALANASRELLSMCERIDLMLTRVFELFRHPDQADLDALRQLDDQVDEIHADIKFYLARIPDELLDRKTRGRVNDLLGASIKLEQIADIVTKSMAAKVQKMADRGIEFSVEGWKELSAFHDEVVKNARLAFNVLVSNDVETARQVANQKEVIRRMEQDSETRHLERLREGLASSRETSSVHIDTIRDLKEINSLLVSMTYPVLEEAGMLRGTRLR</sequence>
<keyword evidence="4 6" id="KW-1133">Transmembrane helix</keyword>
<dbReference type="GO" id="GO:0005436">
    <property type="term" value="F:sodium:phosphate symporter activity"/>
    <property type="evidence" value="ECO:0007669"/>
    <property type="project" value="InterPro"/>
</dbReference>
<feature type="transmembrane region" description="Helical" evidence="6">
    <location>
        <begin position="243"/>
        <end position="265"/>
    </location>
</feature>
<keyword evidence="9" id="KW-1185">Reference proteome</keyword>
<keyword evidence="3 6" id="KW-0812">Transmembrane</keyword>
<evidence type="ECO:0000313" key="8">
    <source>
        <dbReference type="EMBL" id="MXN65525.1"/>
    </source>
</evidence>
<keyword evidence="2" id="KW-1003">Cell membrane</keyword>
<feature type="domain" description="PhoU" evidence="7">
    <location>
        <begin position="345"/>
        <end position="426"/>
    </location>
</feature>
<comment type="subcellular location">
    <subcellularLocation>
        <location evidence="1">Cell membrane</location>
        <topology evidence="1">Multi-pass membrane protein</topology>
    </subcellularLocation>
</comment>
<dbReference type="Pfam" id="PF02690">
    <property type="entry name" value="Na_Pi_cotrans"/>
    <property type="match status" value="2"/>
</dbReference>
<comment type="caution">
    <text evidence="8">The sequence shown here is derived from an EMBL/GenBank/DDBJ whole genome shotgun (WGS) entry which is preliminary data.</text>
</comment>
<dbReference type="InterPro" id="IPR003841">
    <property type="entry name" value="Na/Pi_transpt"/>
</dbReference>
<protein>
    <submittedName>
        <fullName evidence="8">Na/Pi cotransporter family protein</fullName>
    </submittedName>
</protein>
<feature type="transmembrane region" description="Helical" evidence="6">
    <location>
        <begin position="205"/>
        <end position="231"/>
    </location>
</feature>
<feature type="transmembrane region" description="Helical" evidence="6">
    <location>
        <begin position="174"/>
        <end position="199"/>
    </location>
</feature>
<organism evidence="8 9">
    <name type="scientific">Stappia sediminis</name>
    <dbReference type="NCBI Taxonomy" id="2692190"/>
    <lineage>
        <taxon>Bacteria</taxon>
        <taxon>Pseudomonadati</taxon>
        <taxon>Pseudomonadota</taxon>
        <taxon>Alphaproteobacteria</taxon>
        <taxon>Hyphomicrobiales</taxon>
        <taxon>Stappiaceae</taxon>
        <taxon>Stappia</taxon>
    </lineage>
</organism>
<gene>
    <name evidence="8" type="ORF">GR183_11490</name>
</gene>
<proteinExistence type="predicted"/>
<evidence type="ECO:0000256" key="3">
    <source>
        <dbReference type="ARBA" id="ARBA00022692"/>
    </source>
</evidence>
<feature type="transmembrane region" description="Helical" evidence="6">
    <location>
        <begin position="277"/>
        <end position="297"/>
    </location>
</feature>
<accession>A0A7X3LUT6</accession>
<dbReference type="InterPro" id="IPR038078">
    <property type="entry name" value="PhoU-like_sf"/>
</dbReference>
<dbReference type="AlphaFoldDB" id="A0A7X3LUT6"/>
<dbReference type="SUPFAM" id="SSF109755">
    <property type="entry name" value="PhoU-like"/>
    <property type="match status" value="1"/>
</dbReference>
<dbReference type="GO" id="GO:0044341">
    <property type="term" value="P:sodium-dependent phosphate transport"/>
    <property type="evidence" value="ECO:0007669"/>
    <property type="project" value="InterPro"/>
</dbReference>
<feature type="domain" description="PhoU" evidence="7">
    <location>
        <begin position="454"/>
        <end position="531"/>
    </location>
</feature>
<dbReference type="Pfam" id="PF01895">
    <property type="entry name" value="PhoU"/>
    <property type="match status" value="2"/>
</dbReference>
<evidence type="ECO:0000256" key="4">
    <source>
        <dbReference type="ARBA" id="ARBA00022989"/>
    </source>
</evidence>
<evidence type="ECO:0000256" key="2">
    <source>
        <dbReference type="ARBA" id="ARBA00022475"/>
    </source>
</evidence>
<evidence type="ECO:0000313" key="9">
    <source>
        <dbReference type="Proteomes" id="UP000433101"/>
    </source>
</evidence>
<evidence type="ECO:0000256" key="1">
    <source>
        <dbReference type="ARBA" id="ARBA00004651"/>
    </source>
</evidence>
<feature type="transmembrane region" description="Helical" evidence="6">
    <location>
        <begin position="6"/>
        <end position="24"/>
    </location>
</feature>
<name>A0A7X3LUT6_9HYPH</name>